<keyword evidence="2" id="KW-0274">FAD</keyword>
<dbReference type="InterPro" id="IPR002938">
    <property type="entry name" value="FAD-bd"/>
</dbReference>
<evidence type="ECO:0000256" key="1">
    <source>
        <dbReference type="ARBA" id="ARBA00022630"/>
    </source>
</evidence>
<dbReference type="PANTHER" id="PTHR46972">
    <property type="entry name" value="MONOOXYGENASE ASQM-RELATED"/>
    <property type="match status" value="1"/>
</dbReference>
<dbReference type="EMBL" id="JAULSN010000005">
    <property type="protein sequence ID" value="KAK3371167.1"/>
    <property type="molecule type" value="Genomic_DNA"/>
</dbReference>
<keyword evidence="3" id="KW-0560">Oxidoreductase</keyword>
<dbReference type="Gene3D" id="3.50.50.60">
    <property type="entry name" value="FAD/NAD(P)-binding domain"/>
    <property type="match status" value="1"/>
</dbReference>
<feature type="compositionally biased region" description="Basic and acidic residues" evidence="5">
    <location>
        <begin position="109"/>
        <end position="127"/>
    </location>
</feature>
<sequence length="451" mass="49614">MNKTTGKTPAQSPPKIAIIGAGPAGCMLARLLHLAGIPVTVFEGEASPNYRSQGGTLDLHTHTGIAALKQAGLFDKFLERARYDGDFLQITDKDLNVLIKRAGSPAPKESSDPEKDPSTRRRLAEQRPEIDRADLRRILTESLPEGTIKWGYHLKQLNLGSDSRSNALVFEKNNEIETERGFDLVIGADGAWSKVRGALSDQRPEYAGVGMIEMSIPEPATRAPELYAAVNRGNLFGQGEGKRLVVQQMGDGTLTVHIGFATADEHWTDSCGYDATDLAQTQAALLRQPDGLFADWHSMFHQAVLRAETKCIPRTLHKLPVGFRWEHRCGVTLVGDAAHLMTPFAGEGVNVALEDALRLARGIIAAVEGGADDGLDCGVFAFEEEMWTRAEKVARLTDQLTNIWMFSKGDPRSFIPKAMALHLKFRIPGFLHPLASPFTHSYFFLKNCFQR</sequence>
<dbReference type="GO" id="GO:0071949">
    <property type="term" value="F:FAD binding"/>
    <property type="evidence" value="ECO:0007669"/>
    <property type="project" value="InterPro"/>
</dbReference>
<dbReference type="GO" id="GO:0004497">
    <property type="term" value="F:monooxygenase activity"/>
    <property type="evidence" value="ECO:0007669"/>
    <property type="project" value="UniProtKB-KW"/>
</dbReference>
<dbReference type="Pfam" id="PF01494">
    <property type="entry name" value="FAD_binding_3"/>
    <property type="match status" value="1"/>
</dbReference>
<evidence type="ECO:0000256" key="5">
    <source>
        <dbReference type="SAM" id="MobiDB-lite"/>
    </source>
</evidence>
<keyword evidence="8" id="KW-1185">Reference proteome</keyword>
<evidence type="ECO:0000256" key="4">
    <source>
        <dbReference type="ARBA" id="ARBA00023033"/>
    </source>
</evidence>
<dbReference type="PANTHER" id="PTHR46972:SF1">
    <property type="entry name" value="FAD DEPENDENT OXIDOREDUCTASE DOMAIN-CONTAINING PROTEIN"/>
    <property type="match status" value="1"/>
</dbReference>
<evidence type="ECO:0000256" key="3">
    <source>
        <dbReference type="ARBA" id="ARBA00023002"/>
    </source>
</evidence>
<dbReference type="AlphaFoldDB" id="A0AAE0K7V4"/>
<name>A0AAE0K7V4_9PEZI</name>
<dbReference type="SUPFAM" id="SSF51905">
    <property type="entry name" value="FAD/NAD(P)-binding domain"/>
    <property type="match status" value="1"/>
</dbReference>
<proteinExistence type="predicted"/>
<evidence type="ECO:0000259" key="6">
    <source>
        <dbReference type="Pfam" id="PF01494"/>
    </source>
</evidence>
<keyword evidence="1" id="KW-0285">Flavoprotein</keyword>
<reference evidence="7" key="2">
    <citation type="submission" date="2023-06" db="EMBL/GenBank/DDBJ databases">
        <authorList>
            <consortium name="Lawrence Berkeley National Laboratory"/>
            <person name="Haridas S."/>
            <person name="Hensen N."/>
            <person name="Bonometti L."/>
            <person name="Westerberg I."/>
            <person name="Brannstrom I.O."/>
            <person name="Guillou S."/>
            <person name="Cros-Aarteil S."/>
            <person name="Calhoun S."/>
            <person name="Kuo A."/>
            <person name="Mondo S."/>
            <person name="Pangilinan J."/>
            <person name="Riley R."/>
            <person name="Labutti K."/>
            <person name="Andreopoulos B."/>
            <person name="Lipzen A."/>
            <person name="Chen C."/>
            <person name="Yanf M."/>
            <person name="Daum C."/>
            <person name="Ng V."/>
            <person name="Clum A."/>
            <person name="Steindorff A."/>
            <person name="Ohm R."/>
            <person name="Martin F."/>
            <person name="Silar P."/>
            <person name="Natvig D."/>
            <person name="Lalanne C."/>
            <person name="Gautier V."/>
            <person name="Ament-Velasquez S.L."/>
            <person name="Kruys A."/>
            <person name="Hutchinson M.I."/>
            <person name="Powell A.J."/>
            <person name="Barry K."/>
            <person name="Miller A.N."/>
            <person name="Grigoriev I.V."/>
            <person name="Debuchy R."/>
            <person name="Gladieux P."/>
            <person name="Thoren M.H."/>
            <person name="Johannesson H."/>
        </authorList>
    </citation>
    <scope>NUCLEOTIDE SEQUENCE</scope>
    <source>
        <strain evidence="7">CBS 958.72</strain>
    </source>
</reference>
<dbReference type="PRINTS" id="PR00420">
    <property type="entry name" value="RNGMNOXGNASE"/>
</dbReference>
<protein>
    <submittedName>
        <fullName evidence="7">Tetracycline resistance protein from transposon</fullName>
    </submittedName>
</protein>
<feature type="domain" description="FAD-binding" evidence="6">
    <location>
        <begin position="16"/>
        <end position="375"/>
    </location>
</feature>
<feature type="region of interest" description="Disordered" evidence="5">
    <location>
        <begin position="102"/>
        <end position="127"/>
    </location>
</feature>
<dbReference type="Proteomes" id="UP001287356">
    <property type="component" value="Unassembled WGS sequence"/>
</dbReference>
<evidence type="ECO:0000313" key="8">
    <source>
        <dbReference type="Proteomes" id="UP001287356"/>
    </source>
</evidence>
<dbReference type="InterPro" id="IPR036188">
    <property type="entry name" value="FAD/NAD-bd_sf"/>
</dbReference>
<keyword evidence="4" id="KW-0503">Monooxygenase</keyword>
<evidence type="ECO:0000256" key="2">
    <source>
        <dbReference type="ARBA" id="ARBA00022827"/>
    </source>
</evidence>
<comment type="caution">
    <text evidence="7">The sequence shown here is derived from an EMBL/GenBank/DDBJ whole genome shotgun (WGS) entry which is preliminary data.</text>
</comment>
<accession>A0AAE0K7V4</accession>
<gene>
    <name evidence="7" type="ORF">B0T24DRAFT_306111</name>
</gene>
<organism evidence="7 8">
    <name type="scientific">Lasiosphaeria ovina</name>
    <dbReference type="NCBI Taxonomy" id="92902"/>
    <lineage>
        <taxon>Eukaryota</taxon>
        <taxon>Fungi</taxon>
        <taxon>Dikarya</taxon>
        <taxon>Ascomycota</taxon>
        <taxon>Pezizomycotina</taxon>
        <taxon>Sordariomycetes</taxon>
        <taxon>Sordariomycetidae</taxon>
        <taxon>Sordariales</taxon>
        <taxon>Lasiosphaeriaceae</taxon>
        <taxon>Lasiosphaeria</taxon>
    </lineage>
</organism>
<evidence type="ECO:0000313" key="7">
    <source>
        <dbReference type="EMBL" id="KAK3371167.1"/>
    </source>
</evidence>
<reference evidence="7" key="1">
    <citation type="journal article" date="2023" name="Mol. Phylogenet. Evol.">
        <title>Genome-scale phylogeny and comparative genomics of the fungal order Sordariales.</title>
        <authorList>
            <person name="Hensen N."/>
            <person name="Bonometti L."/>
            <person name="Westerberg I."/>
            <person name="Brannstrom I.O."/>
            <person name="Guillou S."/>
            <person name="Cros-Aarteil S."/>
            <person name="Calhoun S."/>
            <person name="Haridas S."/>
            <person name="Kuo A."/>
            <person name="Mondo S."/>
            <person name="Pangilinan J."/>
            <person name="Riley R."/>
            <person name="LaButti K."/>
            <person name="Andreopoulos B."/>
            <person name="Lipzen A."/>
            <person name="Chen C."/>
            <person name="Yan M."/>
            <person name="Daum C."/>
            <person name="Ng V."/>
            <person name="Clum A."/>
            <person name="Steindorff A."/>
            <person name="Ohm R.A."/>
            <person name="Martin F."/>
            <person name="Silar P."/>
            <person name="Natvig D.O."/>
            <person name="Lalanne C."/>
            <person name="Gautier V."/>
            <person name="Ament-Velasquez S.L."/>
            <person name="Kruys A."/>
            <person name="Hutchinson M.I."/>
            <person name="Powell A.J."/>
            <person name="Barry K."/>
            <person name="Miller A.N."/>
            <person name="Grigoriev I.V."/>
            <person name="Debuchy R."/>
            <person name="Gladieux P."/>
            <person name="Hiltunen Thoren M."/>
            <person name="Johannesson H."/>
        </authorList>
    </citation>
    <scope>NUCLEOTIDE SEQUENCE</scope>
    <source>
        <strain evidence="7">CBS 958.72</strain>
    </source>
</reference>